<dbReference type="NCBIfam" id="TIGR00229">
    <property type="entry name" value="sensory_box"/>
    <property type="match status" value="1"/>
</dbReference>
<dbReference type="SMART" id="SM00091">
    <property type="entry name" value="PAS"/>
    <property type="match status" value="2"/>
</dbReference>
<evidence type="ECO:0000259" key="9">
    <source>
        <dbReference type="PROSITE" id="PS50109"/>
    </source>
</evidence>
<accession>A0A840G2P7</accession>
<reference evidence="12 13" key="1">
    <citation type="submission" date="2020-08" db="EMBL/GenBank/DDBJ databases">
        <title>Genome sequencing of Purple Non-Sulfur Bacteria from various extreme environments.</title>
        <authorList>
            <person name="Mayer M."/>
        </authorList>
    </citation>
    <scope>NUCLEOTIDE SEQUENCE [LARGE SCALE GENOMIC DNA]</scope>
    <source>
        <strain evidence="12 13">2761</strain>
    </source>
</reference>
<evidence type="ECO:0000256" key="7">
    <source>
        <dbReference type="ARBA" id="ARBA00022840"/>
    </source>
</evidence>
<sequence length="516" mass="56558">MNPESKPSAAPEAMQQTALDSSVFRETLEQADVAVSITDGKANILYVNPAFTRVTGYSAEDAVGRNQSLISNKTTPRTVYTSLWRKITNGQSWSGRLVNRRRDGTPYLADLTITPVQDASGVTVNYLGMHRDITLLHELECQVRNQKALIESVVDTAPVLIALLDANRRVVLDNHAYKKLMADLGMQEPAQQILAAAGFASTTLIEEEPGEFIFHDREVCLERSGWATPRWFSCSLVSVEEDDATADAFFVRQRRRYLLLTAIEITNLRAEQEKSRMAALRAVLAEAERIDGLRESLSAAIYQLEGPINVISSAVAMLARRSQSEPMAQALADAVAAGQAALENLRSEIPPARFEEREAVSVNELLRDVLELSTRSLLAAGIVVNWTPASRLPSLLGYPNRLRTMFKALVDNALEAMNVKGWRERELHLSTRATRGGIEVLIEDSGPGIPAELRLRAFEPFFSTKKGGGRHLGTGLSAAQQTANDHGGLIEIDEAAGRGCRIRLSFPLRNSDGGLA</sequence>
<dbReference type="GO" id="GO:0006355">
    <property type="term" value="P:regulation of DNA-templated transcription"/>
    <property type="evidence" value="ECO:0007669"/>
    <property type="project" value="InterPro"/>
</dbReference>
<dbReference type="CDD" id="cd00130">
    <property type="entry name" value="PAS"/>
    <property type="match status" value="1"/>
</dbReference>
<dbReference type="InterPro" id="IPR000700">
    <property type="entry name" value="PAS-assoc_C"/>
</dbReference>
<evidence type="ECO:0000256" key="3">
    <source>
        <dbReference type="ARBA" id="ARBA00022553"/>
    </source>
</evidence>
<dbReference type="GO" id="GO:0000160">
    <property type="term" value="P:phosphorelay signal transduction system"/>
    <property type="evidence" value="ECO:0007669"/>
    <property type="project" value="UniProtKB-KW"/>
</dbReference>
<dbReference type="PANTHER" id="PTHR43065">
    <property type="entry name" value="SENSOR HISTIDINE KINASE"/>
    <property type="match status" value="1"/>
</dbReference>
<dbReference type="Gene3D" id="3.30.450.20">
    <property type="entry name" value="PAS domain"/>
    <property type="match status" value="1"/>
</dbReference>
<evidence type="ECO:0000256" key="4">
    <source>
        <dbReference type="ARBA" id="ARBA00022679"/>
    </source>
</evidence>
<proteinExistence type="predicted"/>
<dbReference type="SMART" id="SM00086">
    <property type="entry name" value="PAC"/>
    <property type="match status" value="1"/>
</dbReference>
<dbReference type="InterPro" id="IPR036890">
    <property type="entry name" value="HATPase_C_sf"/>
</dbReference>
<dbReference type="Pfam" id="PF00989">
    <property type="entry name" value="PAS"/>
    <property type="match status" value="1"/>
</dbReference>
<comment type="catalytic activity">
    <reaction evidence="1">
        <text>ATP + protein L-histidine = ADP + protein N-phospho-L-histidine.</text>
        <dbReference type="EC" id="2.7.13.3"/>
    </reaction>
</comment>
<dbReference type="PRINTS" id="PR00344">
    <property type="entry name" value="BCTRLSENSOR"/>
</dbReference>
<dbReference type="InterPro" id="IPR013767">
    <property type="entry name" value="PAS_fold"/>
</dbReference>
<organism evidence="12 13">
    <name type="scientific">Rhodocyclus tenuis</name>
    <name type="common">Rhodospirillum tenue</name>
    <dbReference type="NCBI Taxonomy" id="1066"/>
    <lineage>
        <taxon>Bacteria</taxon>
        <taxon>Pseudomonadati</taxon>
        <taxon>Pseudomonadota</taxon>
        <taxon>Betaproteobacteria</taxon>
        <taxon>Rhodocyclales</taxon>
        <taxon>Rhodocyclaceae</taxon>
        <taxon>Rhodocyclus</taxon>
    </lineage>
</organism>
<keyword evidence="3" id="KW-0597">Phosphoprotein</keyword>
<dbReference type="GO" id="GO:0005524">
    <property type="term" value="F:ATP binding"/>
    <property type="evidence" value="ECO:0007669"/>
    <property type="project" value="UniProtKB-KW"/>
</dbReference>
<dbReference type="InterPro" id="IPR001610">
    <property type="entry name" value="PAC"/>
</dbReference>
<keyword evidence="8" id="KW-0902">Two-component regulatory system</keyword>
<feature type="domain" description="PAS" evidence="10">
    <location>
        <begin position="20"/>
        <end position="66"/>
    </location>
</feature>
<keyword evidence="5" id="KW-0547">Nucleotide-binding</keyword>
<dbReference type="InterPro" id="IPR035965">
    <property type="entry name" value="PAS-like_dom_sf"/>
</dbReference>
<gene>
    <name evidence="12" type="ORF">GGD90_003067</name>
</gene>
<dbReference type="Proteomes" id="UP000587070">
    <property type="component" value="Unassembled WGS sequence"/>
</dbReference>
<keyword evidence="4" id="KW-0808">Transferase</keyword>
<dbReference type="NCBIfam" id="TIGR02938">
    <property type="entry name" value="nifL_nitrog"/>
    <property type="match status" value="1"/>
</dbReference>
<comment type="caution">
    <text evidence="12">The sequence shown here is derived from an EMBL/GenBank/DDBJ whole genome shotgun (WGS) entry which is preliminary data.</text>
</comment>
<evidence type="ECO:0000256" key="1">
    <source>
        <dbReference type="ARBA" id="ARBA00000085"/>
    </source>
</evidence>
<dbReference type="InterPro" id="IPR000014">
    <property type="entry name" value="PAS"/>
</dbReference>
<evidence type="ECO:0000256" key="5">
    <source>
        <dbReference type="ARBA" id="ARBA00022741"/>
    </source>
</evidence>
<keyword evidence="7" id="KW-0067">ATP-binding</keyword>
<evidence type="ECO:0000313" key="12">
    <source>
        <dbReference type="EMBL" id="MBB4248667.1"/>
    </source>
</evidence>
<dbReference type="GO" id="GO:0004673">
    <property type="term" value="F:protein histidine kinase activity"/>
    <property type="evidence" value="ECO:0007669"/>
    <property type="project" value="UniProtKB-EC"/>
</dbReference>
<dbReference type="InterPro" id="IPR004358">
    <property type="entry name" value="Sig_transdc_His_kin-like_C"/>
</dbReference>
<dbReference type="OrthoDB" id="8579121at2"/>
<dbReference type="EC" id="2.7.13.3" evidence="2"/>
<feature type="domain" description="PAC" evidence="11">
    <location>
        <begin position="91"/>
        <end position="145"/>
    </location>
</feature>
<dbReference type="Gene3D" id="3.30.565.10">
    <property type="entry name" value="Histidine kinase-like ATPase, C-terminal domain"/>
    <property type="match status" value="1"/>
</dbReference>
<evidence type="ECO:0000256" key="8">
    <source>
        <dbReference type="ARBA" id="ARBA00023012"/>
    </source>
</evidence>
<dbReference type="PROSITE" id="PS50113">
    <property type="entry name" value="PAC"/>
    <property type="match status" value="1"/>
</dbReference>
<dbReference type="SUPFAM" id="SSF55785">
    <property type="entry name" value="PYP-like sensor domain (PAS domain)"/>
    <property type="match status" value="1"/>
</dbReference>
<feature type="domain" description="Histidine kinase" evidence="9">
    <location>
        <begin position="299"/>
        <end position="510"/>
    </location>
</feature>
<dbReference type="SMART" id="SM00387">
    <property type="entry name" value="HATPase_c"/>
    <property type="match status" value="1"/>
</dbReference>
<dbReference type="Pfam" id="PF02518">
    <property type="entry name" value="HATPase_c"/>
    <property type="match status" value="1"/>
</dbReference>
<dbReference type="PROSITE" id="PS50109">
    <property type="entry name" value="HIS_KIN"/>
    <property type="match status" value="1"/>
</dbReference>
<name>A0A840G2P7_RHOTE</name>
<dbReference type="PROSITE" id="PS50112">
    <property type="entry name" value="PAS"/>
    <property type="match status" value="1"/>
</dbReference>
<evidence type="ECO:0000256" key="2">
    <source>
        <dbReference type="ARBA" id="ARBA00012438"/>
    </source>
</evidence>
<dbReference type="PANTHER" id="PTHR43065:SF46">
    <property type="entry name" value="C4-DICARBOXYLATE TRANSPORT SENSOR PROTEIN DCTB"/>
    <property type="match status" value="1"/>
</dbReference>
<dbReference type="AlphaFoldDB" id="A0A840G2P7"/>
<dbReference type="InterPro" id="IPR014285">
    <property type="entry name" value="N_fixation_neg-reg_NifL"/>
</dbReference>
<evidence type="ECO:0000256" key="6">
    <source>
        <dbReference type="ARBA" id="ARBA00022777"/>
    </source>
</evidence>
<evidence type="ECO:0000313" key="13">
    <source>
        <dbReference type="Proteomes" id="UP000587070"/>
    </source>
</evidence>
<dbReference type="InterPro" id="IPR003594">
    <property type="entry name" value="HATPase_dom"/>
</dbReference>
<dbReference type="SUPFAM" id="SSF55874">
    <property type="entry name" value="ATPase domain of HSP90 chaperone/DNA topoisomerase II/histidine kinase"/>
    <property type="match status" value="1"/>
</dbReference>
<dbReference type="GO" id="GO:0009399">
    <property type="term" value="P:nitrogen fixation"/>
    <property type="evidence" value="ECO:0007669"/>
    <property type="project" value="InterPro"/>
</dbReference>
<dbReference type="InterPro" id="IPR005467">
    <property type="entry name" value="His_kinase_dom"/>
</dbReference>
<protein>
    <recommendedName>
        <fullName evidence="2">histidine kinase</fullName>
        <ecNumber evidence="2">2.7.13.3</ecNumber>
    </recommendedName>
</protein>
<keyword evidence="13" id="KW-1185">Reference proteome</keyword>
<dbReference type="EMBL" id="JACIGE010000013">
    <property type="protein sequence ID" value="MBB4248667.1"/>
    <property type="molecule type" value="Genomic_DNA"/>
</dbReference>
<evidence type="ECO:0000259" key="11">
    <source>
        <dbReference type="PROSITE" id="PS50113"/>
    </source>
</evidence>
<dbReference type="RefSeq" id="WP_153117647.1">
    <property type="nucleotide sequence ID" value="NZ_JACIGE010000013.1"/>
</dbReference>
<evidence type="ECO:0000259" key="10">
    <source>
        <dbReference type="PROSITE" id="PS50112"/>
    </source>
</evidence>
<keyword evidence="6" id="KW-0418">Kinase</keyword>